<dbReference type="Gene3D" id="3.40.50.1980">
    <property type="entry name" value="Nitrogenase molybdenum iron protein domain"/>
    <property type="match status" value="2"/>
</dbReference>
<evidence type="ECO:0000256" key="2">
    <source>
        <dbReference type="ARBA" id="ARBA00022729"/>
    </source>
</evidence>
<keyword evidence="5" id="KW-1185">Reference proteome</keyword>
<evidence type="ECO:0000259" key="3">
    <source>
        <dbReference type="PROSITE" id="PS50983"/>
    </source>
</evidence>
<accession>A0A7S8C9D7</accession>
<dbReference type="EMBL" id="CP049742">
    <property type="protein sequence ID" value="QPC45825.1"/>
    <property type="molecule type" value="Genomic_DNA"/>
</dbReference>
<proteinExistence type="inferred from homology"/>
<keyword evidence="2" id="KW-0732">Signal</keyword>
<name>A0A7S8C9D7_9BACI</name>
<dbReference type="PROSITE" id="PS51257">
    <property type="entry name" value="PROKAR_LIPOPROTEIN"/>
    <property type="match status" value="1"/>
</dbReference>
<comment type="similarity">
    <text evidence="1">Belongs to the bacterial solute-binding protein 8 family.</text>
</comment>
<protein>
    <submittedName>
        <fullName evidence="4">ABC transporter substrate-binding protein</fullName>
    </submittedName>
</protein>
<gene>
    <name evidence="4" type="ORF">G8O30_02055</name>
</gene>
<sequence>MKKWLLTPMLALLLAGCQDESAKEPVENAEVQQEESTSFPLTVTDALGNEVTLEEDPGRIVSLVPSNTEILFAVGAGDEVVGVGDADNYPEEVKSIDKIGGLELNVEKIISLTPDLVIAHEMVAGTFEGALEQLRNAGITVYTVNDAISIRDVQDTIIDIGKLTAEEENAKEVVSNMNVKIENLRVKTASVETKKSVYVEIDSSPFSVGSGTLMDNMLKEINATNVLGDQEGWIQVDPESIVSLNPEVILSTYGEESVAQIKDRNGWNTVTAVETNQVAAIDGDIATRPGPRLVDALELFAKAIYPDAFQE</sequence>
<evidence type="ECO:0000313" key="5">
    <source>
        <dbReference type="Proteomes" id="UP000593626"/>
    </source>
</evidence>
<evidence type="ECO:0000313" key="4">
    <source>
        <dbReference type="EMBL" id="QPC45825.1"/>
    </source>
</evidence>
<dbReference type="Proteomes" id="UP000593626">
    <property type="component" value="Chromosome"/>
</dbReference>
<dbReference type="CDD" id="cd01143">
    <property type="entry name" value="YvrC"/>
    <property type="match status" value="1"/>
</dbReference>
<feature type="domain" description="Fe/B12 periplasmic-binding" evidence="3">
    <location>
        <begin position="59"/>
        <end position="308"/>
    </location>
</feature>
<dbReference type="InterPro" id="IPR050902">
    <property type="entry name" value="ABC_Transporter_SBP"/>
</dbReference>
<dbReference type="PANTHER" id="PTHR30535:SF34">
    <property type="entry name" value="MOLYBDATE-BINDING PROTEIN MOLA"/>
    <property type="match status" value="1"/>
</dbReference>
<dbReference type="InterPro" id="IPR054828">
    <property type="entry name" value="Vit_B12_bind_prot"/>
</dbReference>
<dbReference type="RefSeq" id="WP_239673342.1">
    <property type="nucleotide sequence ID" value="NZ_CP049742.1"/>
</dbReference>
<dbReference type="AlphaFoldDB" id="A0A7S8C9D7"/>
<dbReference type="InterPro" id="IPR002491">
    <property type="entry name" value="ABC_transptr_periplasmic_BD"/>
</dbReference>
<dbReference type="PROSITE" id="PS50983">
    <property type="entry name" value="FE_B12_PBP"/>
    <property type="match status" value="1"/>
</dbReference>
<dbReference type="Pfam" id="PF01497">
    <property type="entry name" value="Peripla_BP_2"/>
    <property type="match status" value="1"/>
</dbReference>
<dbReference type="GO" id="GO:0071281">
    <property type="term" value="P:cellular response to iron ion"/>
    <property type="evidence" value="ECO:0007669"/>
    <property type="project" value="TreeGrafter"/>
</dbReference>
<dbReference type="KEGG" id="mcui:G8O30_02055"/>
<organism evidence="4 5">
    <name type="scientific">Mangrovibacillus cuniculi</name>
    <dbReference type="NCBI Taxonomy" id="2593652"/>
    <lineage>
        <taxon>Bacteria</taxon>
        <taxon>Bacillati</taxon>
        <taxon>Bacillota</taxon>
        <taxon>Bacilli</taxon>
        <taxon>Bacillales</taxon>
        <taxon>Bacillaceae</taxon>
        <taxon>Mangrovibacillus</taxon>
    </lineage>
</organism>
<dbReference type="NCBIfam" id="NF038402">
    <property type="entry name" value="TroA_like"/>
    <property type="match status" value="1"/>
</dbReference>
<reference evidence="4 5" key="1">
    <citation type="submission" date="2019-07" db="EMBL/GenBank/DDBJ databases">
        <title>Genome sequence of 2 isolates from Red Sea Mangroves.</title>
        <authorList>
            <person name="Sefrji F."/>
            <person name="Michoud G."/>
            <person name="Merlino G."/>
            <person name="Daffonchio D."/>
        </authorList>
    </citation>
    <scope>NUCLEOTIDE SEQUENCE [LARGE SCALE GENOMIC DNA]</scope>
    <source>
        <strain evidence="4 5">R1DC41</strain>
    </source>
</reference>
<evidence type="ECO:0000256" key="1">
    <source>
        <dbReference type="ARBA" id="ARBA00008814"/>
    </source>
</evidence>
<dbReference type="SUPFAM" id="SSF53807">
    <property type="entry name" value="Helical backbone' metal receptor"/>
    <property type="match status" value="1"/>
</dbReference>
<dbReference type="PANTHER" id="PTHR30535">
    <property type="entry name" value="VITAMIN B12-BINDING PROTEIN"/>
    <property type="match status" value="1"/>
</dbReference>